<evidence type="ECO:0000259" key="1">
    <source>
        <dbReference type="Pfam" id="PF03807"/>
    </source>
</evidence>
<evidence type="ECO:0000313" key="5">
    <source>
        <dbReference type="Proteomes" id="UP000298340"/>
    </source>
</evidence>
<dbReference type="AlphaFoldDB" id="A0A4Y7U5V4"/>
<dbReference type="InterPro" id="IPR028939">
    <property type="entry name" value="P5C_Rdtase_cat_N"/>
</dbReference>
<keyword evidence="4" id="KW-1185">Reference proteome</keyword>
<evidence type="ECO:0000313" key="3">
    <source>
        <dbReference type="EMBL" id="TEB41826.1"/>
    </source>
</evidence>
<dbReference type="OrthoDB" id="663900at2"/>
<name>A0A4Y7U5V4_9FLAO</name>
<evidence type="ECO:0000313" key="4">
    <source>
        <dbReference type="Proteomes" id="UP000295270"/>
    </source>
</evidence>
<protein>
    <recommendedName>
        <fullName evidence="1">Pyrroline-5-carboxylate reductase catalytic N-terminal domain-containing protein</fullName>
    </recommendedName>
</protein>
<dbReference type="Gene3D" id="3.40.50.720">
    <property type="entry name" value="NAD(P)-binding Rossmann-like Domain"/>
    <property type="match status" value="1"/>
</dbReference>
<feature type="domain" description="Pyrroline-5-carboxylate reductase catalytic N-terminal" evidence="1">
    <location>
        <begin position="2"/>
        <end position="91"/>
    </location>
</feature>
<dbReference type="RefSeq" id="WP_132038250.1">
    <property type="nucleotide sequence ID" value="NZ_JBDSHJ010000052.1"/>
</dbReference>
<gene>
    <name evidence="3" type="ORF">D0809_23405</name>
    <name evidence="2" type="ORF">EV142_11433</name>
</gene>
<evidence type="ECO:0000313" key="2">
    <source>
        <dbReference type="EMBL" id="TCN50694.1"/>
    </source>
</evidence>
<proteinExistence type="predicted"/>
<comment type="caution">
    <text evidence="3">The sequence shown here is derived from an EMBL/GenBank/DDBJ whole genome shotgun (WGS) entry which is preliminary data.</text>
</comment>
<reference evidence="2" key="3">
    <citation type="submission" date="2019-03" db="EMBL/GenBank/DDBJ databases">
        <authorList>
            <person name="Whitman W."/>
            <person name="Huntemann M."/>
            <person name="Clum A."/>
            <person name="Pillay M."/>
            <person name="Palaniappan K."/>
            <person name="Varghese N."/>
            <person name="Mikhailova N."/>
            <person name="Stamatis D."/>
            <person name="Reddy T."/>
            <person name="Daum C."/>
            <person name="Shapiro N."/>
            <person name="Ivanova N."/>
            <person name="Kyrpides N."/>
            <person name="Woyke T."/>
        </authorList>
    </citation>
    <scope>NUCLEOTIDE SEQUENCE</scope>
    <source>
        <strain evidence="2">P5626</strain>
    </source>
</reference>
<reference evidence="3 5" key="2">
    <citation type="journal article" date="2018" name="Syst. Appl. Microbiol.">
        <title>Flavobacterium circumlabens sp. nov. and Flavobacterium cupreum sp. nov., two psychrotrophic species isolated from Antarctic environmental samples.</title>
        <authorList>
            <person name="Kralova S."/>
            <person name="Busse H.J."/>
            <person name="Svec P."/>
            <person name="Maslanova I."/>
            <person name="Stankova E."/>
            <person name="Bartak M."/>
            <person name="Sedlacek I."/>
        </authorList>
    </citation>
    <scope>NUCLEOTIDE SEQUENCE [LARGE SCALE GENOMIC DNA]</scope>
    <source>
        <strain evidence="3 5">CCM 8828</strain>
    </source>
</reference>
<dbReference type="EMBL" id="QWDN01000013">
    <property type="protein sequence ID" value="TEB41826.1"/>
    <property type="molecule type" value="Genomic_DNA"/>
</dbReference>
<organism evidence="3 5">
    <name type="scientific">Flavobacterium circumlabens</name>
    <dbReference type="NCBI Taxonomy" id="2133765"/>
    <lineage>
        <taxon>Bacteria</taxon>
        <taxon>Pseudomonadati</taxon>
        <taxon>Bacteroidota</taxon>
        <taxon>Flavobacteriia</taxon>
        <taxon>Flavobacteriales</taxon>
        <taxon>Flavobacteriaceae</taxon>
        <taxon>Flavobacterium</taxon>
    </lineage>
</organism>
<reference evidence="2 4" key="1">
    <citation type="journal article" date="2015" name="Stand. Genomic Sci.">
        <title>Genomic Encyclopedia of Bacterial and Archaeal Type Strains, Phase III: the genomes of soil and plant-associated and newly described type strains.</title>
        <authorList>
            <person name="Whitman W.B."/>
            <person name="Woyke T."/>
            <person name="Klenk H.P."/>
            <person name="Zhou Y."/>
            <person name="Lilburn T.G."/>
            <person name="Beck B.J."/>
            <person name="De Vos P."/>
            <person name="Vandamme P."/>
            <person name="Eisen J.A."/>
            <person name="Garrity G."/>
            <person name="Hugenholtz P."/>
            <person name="Kyrpides N.C."/>
        </authorList>
    </citation>
    <scope>NUCLEOTIDE SEQUENCE [LARGE SCALE GENOMIC DNA]</scope>
    <source>
        <strain evidence="2 4">P5626</strain>
    </source>
</reference>
<accession>A0A4Y7U5V4</accession>
<dbReference type="InterPro" id="IPR036291">
    <property type="entry name" value="NAD(P)-bd_dom_sf"/>
</dbReference>
<dbReference type="SUPFAM" id="SSF51735">
    <property type="entry name" value="NAD(P)-binding Rossmann-fold domains"/>
    <property type="match status" value="1"/>
</dbReference>
<sequence>MKIGIIGIGIINMEYAHRAAKLGYEVLISHTKETNCWKEVIENMGANVKLVDICDAAIAEIILLSVDWEDLESSISHLPDMSKKLILHTNNPIFNFECSTSSLPIIIEKSSAEKIASLLPDAHVVKIFNKLQPSTINGKNKEKNYGETDFFYIVKDQNVQNKVISFLSALDFSSLALTTVIEIDSRN</sequence>
<dbReference type="Proteomes" id="UP000298340">
    <property type="component" value="Unassembled WGS sequence"/>
</dbReference>
<dbReference type="Pfam" id="PF03807">
    <property type="entry name" value="F420_oxidored"/>
    <property type="match status" value="1"/>
</dbReference>
<dbReference type="Proteomes" id="UP000295270">
    <property type="component" value="Unassembled WGS sequence"/>
</dbReference>
<dbReference type="EMBL" id="SLWA01000014">
    <property type="protein sequence ID" value="TCN50694.1"/>
    <property type="molecule type" value="Genomic_DNA"/>
</dbReference>